<gene>
    <name evidence="1" type="ORF">PAHA3_0352</name>
</gene>
<dbReference type="EMBL" id="BCNV01000001">
    <property type="protein sequence ID" value="GAS80282.1"/>
    <property type="molecule type" value="Genomic_DNA"/>
</dbReference>
<protein>
    <submittedName>
        <fullName evidence="1">Uncharacterized protein</fullName>
    </submittedName>
</protein>
<organism evidence="1 2">
    <name type="scientific">Paenibacillus amylolyticus</name>
    <dbReference type="NCBI Taxonomy" id="1451"/>
    <lineage>
        <taxon>Bacteria</taxon>
        <taxon>Bacillati</taxon>
        <taxon>Bacillota</taxon>
        <taxon>Bacilli</taxon>
        <taxon>Bacillales</taxon>
        <taxon>Paenibacillaceae</taxon>
        <taxon>Paenibacillus</taxon>
    </lineage>
</organism>
<dbReference type="AlphaFoldDB" id="A0A117I093"/>
<accession>A0A117I093</accession>
<comment type="caution">
    <text evidence="1">The sequence shown here is derived from an EMBL/GenBank/DDBJ whole genome shotgun (WGS) entry which is preliminary data.</text>
</comment>
<sequence>MFFFESRDAFPDLVAYIVIASKHRAILSLYGFYDANSLCMSITQNVDAYSISIKNEMDECES</sequence>
<reference evidence="2" key="2">
    <citation type="submission" date="2016-01" db="EMBL/GenBank/DDBJ databases">
        <title>Draft Genome Sequence of Paenibacillus amylolyticus Heshi-A3 that Was Isolated from Fermented Rice Bran with Aging Salted Mackerel, Which Was Named Heshiko as Traditional Fermented Seafood in Japan.</title>
        <authorList>
            <person name="Akuzawa S."/>
            <person name="Nakagawa J."/>
            <person name="Kanekatsu T."/>
            <person name="Kubota E."/>
            <person name="Ohtake R."/>
            <person name="Suzuki T."/>
            <person name="Kanesaki Y."/>
        </authorList>
    </citation>
    <scope>NUCLEOTIDE SEQUENCE [LARGE SCALE GENOMIC DNA]</scope>
    <source>
        <strain evidence="2">Heshi-A3</strain>
    </source>
</reference>
<reference evidence="1 2" key="1">
    <citation type="journal article" date="2016" name="Genome Announc.">
        <title>Draft Genome Sequence of Paenibacillus amylolyticus Heshi-A3, Isolated from Fermented Rice Bran in a Japanese Fermented Seafood Dish.</title>
        <authorList>
            <person name="Akuzawa S."/>
            <person name="Nagaoka J."/>
            <person name="Kanekatsu M."/>
            <person name="Kubota E."/>
            <person name="Ohtake R."/>
            <person name="Suzuki T."/>
            <person name="Kanesaki Y."/>
        </authorList>
    </citation>
    <scope>NUCLEOTIDE SEQUENCE [LARGE SCALE GENOMIC DNA]</scope>
    <source>
        <strain evidence="1 2">Heshi-A3</strain>
    </source>
</reference>
<name>A0A117I093_PAEAM</name>
<evidence type="ECO:0000313" key="1">
    <source>
        <dbReference type="EMBL" id="GAS80282.1"/>
    </source>
</evidence>
<evidence type="ECO:0000313" key="2">
    <source>
        <dbReference type="Proteomes" id="UP000069697"/>
    </source>
</evidence>
<dbReference type="Proteomes" id="UP000069697">
    <property type="component" value="Unassembled WGS sequence"/>
</dbReference>
<proteinExistence type="predicted"/>